<evidence type="ECO:0000259" key="7">
    <source>
        <dbReference type="PROSITE" id="PS51826"/>
    </source>
</evidence>
<dbReference type="InterPro" id="IPR011053">
    <property type="entry name" value="Single_hybrid_motif"/>
</dbReference>
<dbReference type="InterPro" id="IPR036625">
    <property type="entry name" value="E3-bd_dom_sf"/>
</dbReference>
<dbReference type="PANTHER" id="PTHR43178">
    <property type="entry name" value="DIHYDROLIPOAMIDE ACETYLTRANSFERASE COMPONENT OF PYRUVATE DEHYDROGENASE COMPLEX"/>
    <property type="match status" value="1"/>
</dbReference>
<dbReference type="Pfam" id="PF00364">
    <property type="entry name" value="Biotin_lipoyl"/>
    <property type="match status" value="1"/>
</dbReference>
<organism evidence="8">
    <name type="scientific">marine metagenome</name>
    <dbReference type="NCBI Taxonomy" id="408172"/>
    <lineage>
        <taxon>unclassified sequences</taxon>
        <taxon>metagenomes</taxon>
        <taxon>ecological metagenomes</taxon>
    </lineage>
</organism>
<accession>A0A381PU36</accession>
<dbReference type="InterPro" id="IPR000089">
    <property type="entry name" value="Biotin_lipoyl"/>
</dbReference>
<dbReference type="PROSITE" id="PS00189">
    <property type="entry name" value="LIPOYL"/>
    <property type="match status" value="1"/>
</dbReference>
<dbReference type="AlphaFoldDB" id="A0A381PU36"/>
<dbReference type="InterPro" id="IPR004167">
    <property type="entry name" value="PSBD"/>
</dbReference>
<gene>
    <name evidence="8" type="ORF">METZ01_LOCUS23440</name>
</gene>
<evidence type="ECO:0000313" key="8">
    <source>
        <dbReference type="EMBL" id="SUZ70586.1"/>
    </source>
</evidence>
<comment type="cofactor">
    <cofactor evidence="1">
        <name>(R)-lipoate</name>
        <dbReference type="ChEBI" id="CHEBI:83088"/>
    </cofactor>
</comment>
<evidence type="ECO:0000256" key="2">
    <source>
        <dbReference type="ARBA" id="ARBA00007317"/>
    </source>
</evidence>
<dbReference type="SUPFAM" id="SSF47005">
    <property type="entry name" value="Peripheral subunit-binding domain of 2-oxo acid dehydrogenase complex"/>
    <property type="match status" value="1"/>
</dbReference>
<feature type="domain" description="Lipoyl-binding" evidence="6">
    <location>
        <begin position="3"/>
        <end position="78"/>
    </location>
</feature>
<dbReference type="PANTHER" id="PTHR43178:SF5">
    <property type="entry name" value="LIPOAMIDE ACYLTRANSFERASE COMPONENT OF BRANCHED-CHAIN ALPHA-KETO ACID DEHYDROGENASE COMPLEX, MITOCHONDRIAL"/>
    <property type="match status" value="1"/>
</dbReference>
<dbReference type="PROSITE" id="PS50968">
    <property type="entry name" value="BIOTINYL_LIPOYL"/>
    <property type="match status" value="1"/>
</dbReference>
<dbReference type="PROSITE" id="PS51826">
    <property type="entry name" value="PSBD"/>
    <property type="match status" value="1"/>
</dbReference>
<dbReference type="InterPro" id="IPR023213">
    <property type="entry name" value="CAT-like_dom_sf"/>
</dbReference>
<evidence type="ECO:0000256" key="1">
    <source>
        <dbReference type="ARBA" id="ARBA00001938"/>
    </source>
</evidence>
<dbReference type="Pfam" id="PF00198">
    <property type="entry name" value="2-oxoacid_dh"/>
    <property type="match status" value="1"/>
</dbReference>
<proteinExistence type="inferred from homology"/>
<dbReference type="Gene3D" id="3.30.559.10">
    <property type="entry name" value="Chloramphenicol acetyltransferase-like domain"/>
    <property type="match status" value="1"/>
</dbReference>
<evidence type="ECO:0000256" key="3">
    <source>
        <dbReference type="ARBA" id="ARBA00022679"/>
    </source>
</evidence>
<keyword evidence="3" id="KW-0808">Transferase</keyword>
<evidence type="ECO:0000256" key="5">
    <source>
        <dbReference type="ARBA" id="ARBA00023315"/>
    </source>
</evidence>
<dbReference type="EMBL" id="UINC01001094">
    <property type="protein sequence ID" value="SUZ70586.1"/>
    <property type="molecule type" value="Genomic_DNA"/>
</dbReference>
<evidence type="ECO:0000259" key="6">
    <source>
        <dbReference type="PROSITE" id="PS50968"/>
    </source>
</evidence>
<dbReference type="Gene3D" id="4.10.320.10">
    <property type="entry name" value="E3-binding domain"/>
    <property type="match status" value="1"/>
</dbReference>
<evidence type="ECO:0008006" key="9">
    <source>
        <dbReference type="Google" id="ProtNLM"/>
    </source>
</evidence>
<protein>
    <recommendedName>
        <fullName evidence="9">Dihydrolipoamide acetyltransferase component of pyruvate dehydrogenase complex</fullName>
    </recommendedName>
</protein>
<keyword evidence="5" id="KW-0012">Acyltransferase</keyword>
<dbReference type="InterPro" id="IPR003016">
    <property type="entry name" value="2-oxoA_DH_lipoyl-BS"/>
</dbReference>
<keyword evidence="4" id="KW-0450">Lipoyl</keyword>
<dbReference type="GO" id="GO:0005737">
    <property type="term" value="C:cytoplasm"/>
    <property type="evidence" value="ECO:0007669"/>
    <property type="project" value="TreeGrafter"/>
</dbReference>
<evidence type="ECO:0000256" key="4">
    <source>
        <dbReference type="ARBA" id="ARBA00022823"/>
    </source>
</evidence>
<sequence length="394" mass="43958">MGKYYLKLPKMGESIAEATLTNWLKNVGDKVDIDEPIVEIATDKVDSDVPSEYKGVLVKRNFEVDQIIKVGEVIAEIETKDINDGEIEDKKSDITIKDKDDIVDDAQKERIEVKEIEETINKTLKSLDVPKKDQKTNTKKKRFYSPLVKSIAKKENISIEQLDSIKGSGKEGRVTKADILNYLKGSDKISIDLKSNVTGSVTNDLGDQIIEMDRMSKIIFDHMSESKKISAHVQSFVEADITSLWDWREKNKSNFLKNENEKLTFTPLFIFSVIKALRDFPILNSSVENEKIVVKKSINIGMATSLDNGNLIVPVIKNADHLNLKGLAIAVNDLSNRARNNSLRPDEISDGTYTVTNVGNFGSIMGTPIINQPQVGILAIGVIRKLPSVIETPN</sequence>
<dbReference type="SUPFAM" id="SSF52777">
    <property type="entry name" value="CoA-dependent acyltransferases"/>
    <property type="match status" value="1"/>
</dbReference>
<feature type="domain" description="Peripheral subunit-binding (PSBD)" evidence="7">
    <location>
        <begin position="143"/>
        <end position="183"/>
    </location>
</feature>
<dbReference type="CDD" id="cd06849">
    <property type="entry name" value="lipoyl_domain"/>
    <property type="match status" value="1"/>
</dbReference>
<comment type="similarity">
    <text evidence="2">Belongs to the 2-oxoacid dehydrogenase family.</text>
</comment>
<feature type="non-terminal residue" evidence="8">
    <location>
        <position position="394"/>
    </location>
</feature>
<reference evidence="8" key="1">
    <citation type="submission" date="2018-05" db="EMBL/GenBank/DDBJ databases">
        <authorList>
            <person name="Lanie J.A."/>
            <person name="Ng W.-L."/>
            <person name="Kazmierczak K.M."/>
            <person name="Andrzejewski T.M."/>
            <person name="Davidsen T.M."/>
            <person name="Wayne K.J."/>
            <person name="Tettelin H."/>
            <person name="Glass J.I."/>
            <person name="Rusch D."/>
            <person name="Podicherti R."/>
            <person name="Tsui H.-C.T."/>
            <person name="Winkler M.E."/>
        </authorList>
    </citation>
    <scope>NUCLEOTIDE SEQUENCE</scope>
</reference>
<dbReference type="GO" id="GO:0016407">
    <property type="term" value="F:acetyltransferase activity"/>
    <property type="evidence" value="ECO:0007669"/>
    <property type="project" value="TreeGrafter"/>
</dbReference>
<dbReference type="Gene3D" id="2.40.50.100">
    <property type="match status" value="1"/>
</dbReference>
<dbReference type="GO" id="GO:0031405">
    <property type="term" value="F:lipoic acid binding"/>
    <property type="evidence" value="ECO:0007669"/>
    <property type="project" value="TreeGrafter"/>
</dbReference>
<dbReference type="SUPFAM" id="SSF51230">
    <property type="entry name" value="Single hybrid motif"/>
    <property type="match status" value="1"/>
</dbReference>
<dbReference type="InterPro" id="IPR001078">
    <property type="entry name" value="2-oxoacid_DH_actylTfrase"/>
</dbReference>
<dbReference type="Pfam" id="PF02817">
    <property type="entry name" value="E3_binding"/>
    <property type="match status" value="1"/>
</dbReference>
<dbReference type="InterPro" id="IPR050743">
    <property type="entry name" value="2-oxoacid_DH_E2_comp"/>
</dbReference>
<name>A0A381PU36_9ZZZZ</name>